<evidence type="ECO:0008006" key="3">
    <source>
        <dbReference type="Google" id="ProtNLM"/>
    </source>
</evidence>
<proteinExistence type="predicted"/>
<dbReference type="Proteomes" id="UP000023152">
    <property type="component" value="Unassembled WGS sequence"/>
</dbReference>
<dbReference type="EMBL" id="ASPP01009584">
    <property type="protein sequence ID" value="ETO23945.1"/>
    <property type="molecule type" value="Genomic_DNA"/>
</dbReference>
<keyword evidence="2" id="KW-1185">Reference proteome</keyword>
<name>X6NCB9_RETFI</name>
<dbReference type="InterPro" id="IPR015915">
    <property type="entry name" value="Kelch-typ_b-propeller"/>
</dbReference>
<organism evidence="1 2">
    <name type="scientific">Reticulomyxa filosa</name>
    <dbReference type="NCBI Taxonomy" id="46433"/>
    <lineage>
        <taxon>Eukaryota</taxon>
        <taxon>Sar</taxon>
        <taxon>Rhizaria</taxon>
        <taxon>Retaria</taxon>
        <taxon>Foraminifera</taxon>
        <taxon>Monothalamids</taxon>
        <taxon>Reticulomyxidae</taxon>
        <taxon>Reticulomyxa</taxon>
    </lineage>
</organism>
<gene>
    <name evidence="1" type="ORF">RFI_13214</name>
</gene>
<evidence type="ECO:0000313" key="2">
    <source>
        <dbReference type="Proteomes" id="UP000023152"/>
    </source>
</evidence>
<comment type="caution">
    <text evidence="1">The sequence shown here is derived from an EMBL/GenBank/DDBJ whole genome shotgun (WGS) entry which is preliminary data.</text>
</comment>
<dbReference type="SUPFAM" id="SSF117281">
    <property type="entry name" value="Kelch motif"/>
    <property type="match status" value="1"/>
</dbReference>
<protein>
    <recommendedName>
        <fullName evidence="3">Kelch repeat-containing protein</fullName>
    </recommendedName>
</protein>
<accession>X6NCB9</accession>
<sequence>MNLHVEWDIENTTYRQLKDLLVNISTHKAVTIDKSVYVMSNEYPYNFYQYAMDDNQLSKLPNPKYNNPNGCITHNTTHIFYLGGGTLDQQSITMKNTRSLQMYDISKYTWQVRSDITMNYYRHSFACEYSKLWNSIFVFGGVTLPSNSSINNQTTHDCRANALQSILNDIEIINLTTTTTTNGGGHGQSHMQLFQSSMLHSSVSVGDFVYVTGGLVPCCCNQTDVNHTLIASDFVQVFDLRHLNGSLFNARLNFNRYSHNMLYTVLHSSLVIFVFGGETPRFVEYSNPLFDNLITTTVLSSTQVSNQYYN</sequence>
<evidence type="ECO:0000313" key="1">
    <source>
        <dbReference type="EMBL" id="ETO23945.1"/>
    </source>
</evidence>
<dbReference type="Gene3D" id="2.120.10.80">
    <property type="entry name" value="Kelch-type beta propeller"/>
    <property type="match status" value="1"/>
</dbReference>
<dbReference type="AlphaFoldDB" id="X6NCB9"/>
<reference evidence="1 2" key="1">
    <citation type="journal article" date="2013" name="Curr. Biol.">
        <title>The Genome of the Foraminiferan Reticulomyxa filosa.</title>
        <authorList>
            <person name="Glockner G."/>
            <person name="Hulsmann N."/>
            <person name="Schleicher M."/>
            <person name="Noegel A.A."/>
            <person name="Eichinger L."/>
            <person name="Gallinger C."/>
            <person name="Pawlowski J."/>
            <person name="Sierra R."/>
            <person name="Euteneuer U."/>
            <person name="Pillet L."/>
            <person name="Moustafa A."/>
            <person name="Platzer M."/>
            <person name="Groth M."/>
            <person name="Szafranski K."/>
            <person name="Schliwa M."/>
        </authorList>
    </citation>
    <scope>NUCLEOTIDE SEQUENCE [LARGE SCALE GENOMIC DNA]</scope>
</reference>